<protein>
    <submittedName>
        <fullName evidence="1">Uncharacterized protein</fullName>
    </submittedName>
</protein>
<dbReference type="AlphaFoldDB" id="V5FQD4"/>
<organism evidence="1 2">
    <name type="scientific">Byssochlamys spectabilis (strain No. 5 / NBRC 109023)</name>
    <name type="common">Paecilomyces variotii</name>
    <dbReference type="NCBI Taxonomy" id="1356009"/>
    <lineage>
        <taxon>Eukaryota</taxon>
        <taxon>Fungi</taxon>
        <taxon>Dikarya</taxon>
        <taxon>Ascomycota</taxon>
        <taxon>Pezizomycotina</taxon>
        <taxon>Eurotiomycetes</taxon>
        <taxon>Eurotiomycetidae</taxon>
        <taxon>Eurotiales</taxon>
        <taxon>Thermoascaceae</taxon>
        <taxon>Paecilomyces</taxon>
    </lineage>
</organism>
<dbReference type="OrthoDB" id="10373964at2759"/>
<name>V5FQD4_BYSSN</name>
<dbReference type="Proteomes" id="UP000018001">
    <property type="component" value="Unassembled WGS sequence"/>
</dbReference>
<accession>V5FQD4</accession>
<gene>
    <name evidence="1" type="ORF">PVAR5_2825</name>
</gene>
<reference evidence="2" key="1">
    <citation type="journal article" date="2014" name="Genome Announc.">
        <title>Draft genome sequence of the formaldehyde-resistant fungus Byssochlamys spectabilis No. 5 (anamorph Paecilomyces variotii No. 5) (NBRC109023).</title>
        <authorList>
            <person name="Oka T."/>
            <person name="Ekino K."/>
            <person name="Fukuda K."/>
            <person name="Nomura Y."/>
        </authorList>
    </citation>
    <scope>NUCLEOTIDE SEQUENCE [LARGE SCALE GENOMIC DNA]</scope>
    <source>
        <strain evidence="2">No. 5 / NBRC 109023</strain>
    </source>
</reference>
<sequence length="243" mass="27182">MAALSLFAAVGENLHDEIRSLLQDAADASVEEFVLQLIYMRCYAVHQSLPQASSYTFSLENTSNHLLVSRYRATTMPSNMNPPVFNSYGIEYSPTPVSYPSDPSVDIPEPYPKNPHADQGTRVWIQVPPADNPLLSGWAELKPQVTERVRAAGLKPVVYDIRVAADRIWNKTITKDAAELIIFVEGIPLKHEGELYIKSLEAMKDIHELSGVAFVVLQQCPRQPDSSEHPEWIREIGDKLGWA</sequence>
<proteinExistence type="predicted"/>
<comment type="caution">
    <text evidence="1">The sequence shown here is derived from an EMBL/GenBank/DDBJ whole genome shotgun (WGS) entry which is preliminary data.</text>
</comment>
<evidence type="ECO:0000313" key="2">
    <source>
        <dbReference type="Proteomes" id="UP000018001"/>
    </source>
</evidence>
<evidence type="ECO:0000313" key="1">
    <source>
        <dbReference type="EMBL" id="GAD94203.1"/>
    </source>
</evidence>
<dbReference type="EMBL" id="BAUL01000081">
    <property type="protein sequence ID" value="GAD94203.1"/>
    <property type="molecule type" value="Genomic_DNA"/>
</dbReference>
<keyword evidence="2" id="KW-1185">Reference proteome</keyword>
<dbReference type="InParanoid" id="V5FQD4"/>
<dbReference type="HOGENOM" id="CLU_1142461_0_0_1"/>